<dbReference type="PANTHER" id="PTHR37299:SF1">
    <property type="entry name" value="STAGE 0 SPORULATION PROTEIN A HOMOLOG"/>
    <property type="match status" value="1"/>
</dbReference>
<dbReference type="Proteomes" id="UP000239590">
    <property type="component" value="Unassembled WGS sequence"/>
</dbReference>
<dbReference type="OrthoDB" id="1430683at2"/>
<dbReference type="SMART" id="SM00850">
    <property type="entry name" value="LytTR"/>
    <property type="match status" value="1"/>
</dbReference>
<dbReference type="Pfam" id="PF04397">
    <property type="entry name" value="LytTR"/>
    <property type="match status" value="1"/>
</dbReference>
<dbReference type="GO" id="GO:0003677">
    <property type="term" value="F:DNA binding"/>
    <property type="evidence" value="ECO:0007669"/>
    <property type="project" value="InterPro"/>
</dbReference>
<gene>
    <name evidence="2" type="ORF">C5O19_04615</name>
</gene>
<evidence type="ECO:0000313" key="2">
    <source>
        <dbReference type="EMBL" id="PQA58946.1"/>
    </source>
</evidence>
<dbReference type="InterPro" id="IPR046947">
    <property type="entry name" value="LytR-like"/>
</dbReference>
<keyword evidence="3" id="KW-1185">Reference proteome</keyword>
<evidence type="ECO:0000259" key="1">
    <source>
        <dbReference type="PROSITE" id="PS50930"/>
    </source>
</evidence>
<comment type="caution">
    <text evidence="2">The sequence shown here is derived from an EMBL/GenBank/DDBJ whole genome shotgun (WGS) entry which is preliminary data.</text>
</comment>
<feature type="domain" description="HTH LytTR-type" evidence="1">
    <location>
        <begin position="21"/>
        <end position="124"/>
    </location>
</feature>
<proteinExistence type="predicted"/>
<reference evidence="3" key="1">
    <citation type="submission" date="2018-02" db="EMBL/GenBank/DDBJ databases">
        <title>Genome sequencing of Solimonas sp. HR-BB.</title>
        <authorList>
            <person name="Lee Y."/>
            <person name="Jeon C.O."/>
        </authorList>
    </citation>
    <scope>NUCLEOTIDE SEQUENCE [LARGE SCALE GENOMIC DNA]</scope>
    <source>
        <strain evidence="3">HR-U</strain>
    </source>
</reference>
<accession>A0A2S7IMS1</accession>
<name>A0A2S7IMS1_9BACT</name>
<dbReference type="InterPro" id="IPR007492">
    <property type="entry name" value="LytTR_DNA-bd_dom"/>
</dbReference>
<organism evidence="2 3">
    <name type="scientific">Siphonobacter curvatus</name>
    <dbReference type="NCBI Taxonomy" id="2094562"/>
    <lineage>
        <taxon>Bacteria</taxon>
        <taxon>Pseudomonadati</taxon>
        <taxon>Bacteroidota</taxon>
        <taxon>Cytophagia</taxon>
        <taxon>Cytophagales</taxon>
        <taxon>Cytophagaceae</taxon>
        <taxon>Siphonobacter</taxon>
    </lineage>
</organism>
<evidence type="ECO:0000313" key="3">
    <source>
        <dbReference type="Proteomes" id="UP000239590"/>
    </source>
</evidence>
<dbReference type="RefSeq" id="WP_104710112.1">
    <property type="nucleotide sequence ID" value="NZ_PTRA01000001.1"/>
</dbReference>
<protein>
    <submittedName>
        <fullName evidence="2">LytTR family transcriptional regulator</fullName>
    </submittedName>
</protein>
<sequence>MYPTPSLEFTSKNWTVPEGTLPVFDRRVQHLPMQDIILIQGDGNYTLFYCSNGKRIMVSKTLRDYEKLMTESSSFFRIHKSYLINLAYVQRYDVKGEDCVWMKDGQIISIARRRKHQFAAYMRQYLSH</sequence>
<dbReference type="AlphaFoldDB" id="A0A2S7IMS1"/>
<dbReference type="PROSITE" id="PS50930">
    <property type="entry name" value="HTH_LYTTR"/>
    <property type="match status" value="1"/>
</dbReference>
<dbReference type="EMBL" id="PTRA01000001">
    <property type="protein sequence ID" value="PQA58946.1"/>
    <property type="molecule type" value="Genomic_DNA"/>
</dbReference>
<dbReference type="PANTHER" id="PTHR37299">
    <property type="entry name" value="TRANSCRIPTIONAL REGULATOR-RELATED"/>
    <property type="match status" value="1"/>
</dbReference>
<dbReference type="Gene3D" id="2.40.50.1020">
    <property type="entry name" value="LytTr DNA-binding domain"/>
    <property type="match status" value="1"/>
</dbReference>
<dbReference type="GO" id="GO:0000156">
    <property type="term" value="F:phosphorelay response regulator activity"/>
    <property type="evidence" value="ECO:0007669"/>
    <property type="project" value="InterPro"/>
</dbReference>